<dbReference type="AlphaFoldDB" id="A0A0V0SZL5"/>
<name>A0A0V0SZL5_9BILA</name>
<dbReference type="Proteomes" id="UP000055048">
    <property type="component" value="Unassembled WGS sequence"/>
</dbReference>
<evidence type="ECO:0000313" key="3">
    <source>
        <dbReference type="Proteomes" id="UP000055048"/>
    </source>
</evidence>
<evidence type="ECO:0000313" key="2">
    <source>
        <dbReference type="EMBL" id="KRX32124.1"/>
    </source>
</evidence>
<evidence type="ECO:0000313" key="1">
    <source>
        <dbReference type="EMBL" id="KRX29549.1"/>
    </source>
</evidence>
<keyword evidence="3" id="KW-1185">Reference proteome</keyword>
<comment type="caution">
    <text evidence="2">The sequence shown here is derived from an EMBL/GenBank/DDBJ whole genome shotgun (WGS) entry which is preliminary data.</text>
</comment>
<sequence length="32" mass="3852">MVEGVPEIPYLIEVHPEYLYVFMFTYTREGTQ</sequence>
<dbReference type="EMBL" id="JYDJ01003182">
    <property type="protein sequence ID" value="KRX29549.1"/>
    <property type="molecule type" value="Genomic_DNA"/>
</dbReference>
<gene>
    <name evidence="1" type="ORF">T05_2942</name>
    <name evidence="2" type="ORF">T05_8356</name>
</gene>
<protein>
    <submittedName>
        <fullName evidence="2">Uncharacterized protein</fullName>
    </submittedName>
</protein>
<proteinExistence type="predicted"/>
<dbReference type="EMBL" id="JYDJ01001378">
    <property type="protein sequence ID" value="KRX32124.1"/>
    <property type="molecule type" value="Genomic_DNA"/>
</dbReference>
<reference evidence="2 3" key="1">
    <citation type="submission" date="2015-01" db="EMBL/GenBank/DDBJ databases">
        <title>Evolution of Trichinella species and genotypes.</title>
        <authorList>
            <person name="Korhonen P.K."/>
            <person name="Edoardo P."/>
            <person name="Giuseppe L.R."/>
            <person name="Gasser R.B."/>
        </authorList>
    </citation>
    <scope>NUCLEOTIDE SEQUENCE [LARGE SCALE GENOMIC DNA]</scope>
    <source>
        <strain evidence="2">ISS417</strain>
    </source>
</reference>
<organism evidence="2 3">
    <name type="scientific">Trichinella murrelli</name>
    <dbReference type="NCBI Taxonomy" id="144512"/>
    <lineage>
        <taxon>Eukaryota</taxon>
        <taxon>Metazoa</taxon>
        <taxon>Ecdysozoa</taxon>
        <taxon>Nematoda</taxon>
        <taxon>Enoplea</taxon>
        <taxon>Dorylaimia</taxon>
        <taxon>Trichinellida</taxon>
        <taxon>Trichinellidae</taxon>
        <taxon>Trichinella</taxon>
    </lineage>
</organism>
<accession>A0A0V0SZL5</accession>